<dbReference type="InterPro" id="IPR006427">
    <property type="entry name" value="Portal_HK97"/>
</dbReference>
<protein>
    <submittedName>
        <fullName evidence="2">Phage portal protein</fullName>
    </submittedName>
</protein>
<proteinExistence type="predicted"/>
<dbReference type="AlphaFoldDB" id="A0A931I013"/>
<evidence type="ECO:0000256" key="1">
    <source>
        <dbReference type="SAM" id="MobiDB-lite"/>
    </source>
</evidence>
<feature type="compositionally biased region" description="Basic and acidic residues" evidence="1">
    <location>
        <begin position="411"/>
        <end position="421"/>
    </location>
</feature>
<evidence type="ECO:0000313" key="2">
    <source>
        <dbReference type="EMBL" id="MBH0237615.1"/>
    </source>
</evidence>
<evidence type="ECO:0000313" key="3">
    <source>
        <dbReference type="Proteomes" id="UP000631694"/>
    </source>
</evidence>
<name>A0A931I013_9HYPH</name>
<reference evidence="2" key="1">
    <citation type="submission" date="2020-12" db="EMBL/GenBank/DDBJ databases">
        <title>Methylobrevis albus sp. nov., isolated from fresh water lack sediment.</title>
        <authorList>
            <person name="Zou Q."/>
        </authorList>
    </citation>
    <scope>NUCLEOTIDE SEQUENCE</scope>
    <source>
        <strain evidence="2">L22</strain>
    </source>
</reference>
<dbReference type="Proteomes" id="UP000631694">
    <property type="component" value="Unassembled WGS sequence"/>
</dbReference>
<organism evidence="2 3">
    <name type="scientific">Methylobrevis albus</name>
    <dbReference type="NCBI Taxonomy" id="2793297"/>
    <lineage>
        <taxon>Bacteria</taxon>
        <taxon>Pseudomonadati</taxon>
        <taxon>Pseudomonadota</taxon>
        <taxon>Alphaproteobacteria</taxon>
        <taxon>Hyphomicrobiales</taxon>
        <taxon>Pleomorphomonadaceae</taxon>
        <taxon>Methylobrevis</taxon>
    </lineage>
</organism>
<gene>
    <name evidence="2" type="ORF">I5731_07280</name>
</gene>
<feature type="region of interest" description="Disordered" evidence="1">
    <location>
        <begin position="1"/>
        <end position="31"/>
    </location>
</feature>
<dbReference type="RefSeq" id="WP_197310709.1">
    <property type="nucleotide sequence ID" value="NZ_JADZLT010000048.1"/>
</dbReference>
<comment type="caution">
    <text evidence="2">The sequence shown here is derived from an EMBL/GenBank/DDBJ whole genome shotgun (WGS) entry which is preliminary data.</text>
</comment>
<dbReference type="EMBL" id="JADZLT010000048">
    <property type="protein sequence ID" value="MBH0237615.1"/>
    <property type="molecule type" value="Genomic_DNA"/>
</dbReference>
<feature type="region of interest" description="Disordered" evidence="1">
    <location>
        <begin position="402"/>
        <end position="421"/>
    </location>
</feature>
<dbReference type="Pfam" id="PF04860">
    <property type="entry name" value="Phage_portal"/>
    <property type="match status" value="1"/>
</dbReference>
<dbReference type="InterPro" id="IPR006944">
    <property type="entry name" value="Phage/GTA_portal"/>
</dbReference>
<dbReference type="NCBIfam" id="TIGR01537">
    <property type="entry name" value="portal_HK97"/>
    <property type="match status" value="1"/>
</dbReference>
<sequence>MPWDTIRRRLQRPARSTAPAEPAPTPLGPAEAKASRTAALIAFAQGGRPVWTARDYAPLIREGFTRNPVVYRAVRLVAEAAASVPLVLTEGAEEPETHPLRDLLARPNAGEAGADFMEALFGHLLLAGNAYVECVAVEGRPAELHALRPDRIKVVAGSDGWPAGYDYSVGGRTVRFRDGDGTPPLLHLKLFHPLDDHYGFAPLEAAQVGLDVHNAAAAWNKALLDNAARPSGALVYRGEGGLSDEQFERLKRELADGFQGAGNAGRPLLLEGGLDWTAMSLSPQDMDFMQAKNAAARDVALAFGVPPMLLGIPGDATYANYAEANRAFWRQTVLPLCQRVAAALAAWLGPLYGQGISLRVDLDQVPALGGERQELWQRVMAADFLTVNEKRAAVGYAPVEDGDRLPAGGGREPKPEGRGWM</sequence>
<keyword evidence="3" id="KW-1185">Reference proteome</keyword>
<accession>A0A931I013</accession>